<feature type="coiled-coil region" evidence="1">
    <location>
        <begin position="709"/>
        <end position="736"/>
    </location>
</feature>
<organism evidence="2 3">
    <name type="scientific">Anaerocolumna sedimenticola</name>
    <dbReference type="NCBI Taxonomy" id="2696063"/>
    <lineage>
        <taxon>Bacteria</taxon>
        <taxon>Bacillati</taxon>
        <taxon>Bacillota</taxon>
        <taxon>Clostridia</taxon>
        <taxon>Lachnospirales</taxon>
        <taxon>Lachnospiraceae</taxon>
        <taxon>Anaerocolumna</taxon>
    </lineage>
</organism>
<proteinExistence type="predicted"/>
<keyword evidence="1" id="KW-0175">Coiled coil</keyword>
<dbReference type="RefSeq" id="WP_161836386.1">
    <property type="nucleotide sequence ID" value="NZ_CP048000.1"/>
</dbReference>
<evidence type="ECO:0000313" key="3">
    <source>
        <dbReference type="Proteomes" id="UP000464314"/>
    </source>
</evidence>
<evidence type="ECO:0000313" key="2">
    <source>
        <dbReference type="EMBL" id="QHQ59629.1"/>
    </source>
</evidence>
<keyword evidence="3" id="KW-1185">Reference proteome</keyword>
<name>A0A6P1THR2_9FIRM</name>
<evidence type="ECO:0008006" key="4">
    <source>
        <dbReference type="Google" id="ProtNLM"/>
    </source>
</evidence>
<evidence type="ECO:0000256" key="1">
    <source>
        <dbReference type="SAM" id="Coils"/>
    </source>
</evidence>
<sequence length="856" mass="98640">MNKDINLSICYFDVKNSALFGKKEFEAALSDQEIKLHMLNHWIQWDNKEDYILVVGTILDQRIQVMLESNEIPIPREPESLICRWCDTQKGKALLLAGSDDVGLMYLLLEMARKIRIKGLSALSEVENFTETPENQVRCMDRYLLGHLDNEWFLSEDFWNYYFSRLARARFNRFCLIIGFDTAYMSPPYPFFLQVKGYEHIKVTAFNNGDMNRNLEALRNIVALCHKFGMKFVLATWQQRPWTTDQDRLVTGLPEGEAELSDYCYEGLKALLKAVPDIDIIQFRVNHESGVGTQISAEDFWNHCTDAVADAALDIGKVMTLDLRAKGLTDSMIAHAFSRDLKVEVPTKFWCEHAALPYHLSVMRSEELAKLDNYNHSRRYSYADMLKKPKYYNVIYRLWNYGSTNLFLWGDADYARRFSKSCSLSGSTGYQVNAPLSLKYGHELSHKEAWNTFKDPVLRSGKWEDERFWMWYIVFGRLGYRSDTDSEVWSEEFISHFGDKSGPVLEQALAAASKIVPLVTTVHMPVHPSLRYWTEMNTGWALFSENNLNKTEAYDYQIDITYGSTEPSDHGLFYGIDEYAAASHNGKLSGKYSPLQYAKWLNDLADKVEDEVAKVEELGGNQDNAEYLAMLTDLKMLVEFARYHAGKIKSALALAYWRILRESEYLSDSSLFLEEAVNHWKSLAEMGLKAYHEDLNFSSAGSKTRRGTWDNLTCELEADQNTLEKLLKENRIEKNDSIKYTYLPAEELKMKAVFPDKVIQGQSLKIKVQSVGIIDFKTLPVLHYRHVDQTEGLFHTLNMYPDGEGYSAVIPADYITTEWDLMLYITVQEASGSCTMFPGIYHPDFPFPYHVIEVER</sequence>
<reference evidence="2 3" key="1">
    <citation type="submission" date="2020-01" db="EMBL/GenBank/DDBJ databases">
        <title>Genome analysis of Anaerocolumna sp. CBA3638.</title>
        <authorList>
            <person name="Kim J."/>
            <person name="Roh S.W."/>
        </authorList>
    </citation>
    <scope>NUCLEOTIDE SEQUENCE [LARGE SCALE GENOMIC DNA]</scope>
    <source>
        <strain evidence="2 3">CBA3638</strain>
    </source>
</reference>
<dbReference type="EMBL" id="CP048000">
    <property type="protein sequence ID" value="QHQ59629.1"/>
    <property type="molecule type" value="Genomic_DNA"/>
</dbReference>
<dbReference type="KEGG" id="anr:Ana3638_01475"/>
<accession>A0A6P1THR2</accession>
<protein>
    <recommendedName>
        <fullName evidence="4">DUF4838 domain-containing protein</fullName>
    </recommendedName>
</protein>
<dbReference type="Proteomes" id="UP000464314">
    <property type="component" value="Chromosome"/>
</dbReference>
<dbReference type="AlphaFoldDB" id="A0A6P1THR2"/>
<gene>
    <name evidence="2" type="ORF">Ana3638_01475</name>
</gene>